<dbReference type="InterPro" id="IPR043504">
    <property type="entry name" value="Peptidase_S1_PA_chymotrypsin"/>
</dbReference>
<accession>A0ABM7ZEV0</accession>
<evidence type="ECO:0000256" key="3">
    <source>
        <dbReference type="ARBA" id="ARBA00022825"/>
    </source>
</evidence>
<dbReference type="RefSeq" id="WP_215434362.1">
    <property type="nucleotide sequence ID" value="NZ_AP025943.1"/>
</dbReference>
<dbReference type="PANTHER" id="PTHR45980:SF9">
    <property type="entry name" value="PROTEASE DO-LIKE 10, MITOCHONDRIAL-RELATED"/>
    <property type="match status" value="1"/>
</dbReference>
<dbReference type="PRINTS" id="PR00834">
    <property type="entry name" value="PROTEASES2C"/>
</dbReference>
<organism evidence="6 7">
    <name type="scientific">Akkermansia biwaensis</name>
    <dbReference type="NCBI Taxonomy" id="2946555"/>
    <lineage>
        <taxon>Bacteria</taxon>
        <taxon>Pseudomonadati</taxon>
        <taxon>Verrucomicrobiota</taxon>
        <taxon>Verrucomicrobiia</taxon>
        <taxon>Verrucomicrobiales</taxon>
        <taxon>Akkermansiaceae</taxon>
        <taxon>Akkermansia</taxon>
    </lineage>
</organism>
<evidence type="ECO:0000256" key="2">
    <source>
        <dbReference type="ARBA" id="ARBA00022801"/>
    </source>
</evidence>
<dbReference type="SUPFAM" id="SSF50494">
    <property type="entry name" value="Trypsin-like serine proteases"/>
    <property type="match status" value="1"/>
</dbReference>
<dbReference type="EMBL" id="AP025943">
    <property type="protein sequence ID" value="BDL43201.1"/>
    <property type="molecule type" value="Genomic_DNA"/>
</dbReference>
<evidence type="ECO:0000256" key="1">
    <source>
        <dbReference type="ARBA" id="ARBA00022670"/>
    </source>
</evidence>
<proteinExistence type="predicted"/>
<evidence type="ECO:0000256" key="4">
    <source>
        <dbReference type="SAM" id="MobiDB-lite"/>
    </source>
</evidence>
<dbReference type="SUPFAM" id="SSF50156">
    <property type="entry name" value="PDZ domain-like"/>
    <property type="match status" value="1"/>
</dbReference>
<keyword evidence="1 6" id="KW-0645">Protease</keyword>
<dbReference type="PANTHER" id="PTHR45980">
    <property type="match status" value="1"/>
</dbReference>
<name>A0ABM7ZEV0_9BACT</name>
<keyword evidence="2" id="KW-0378">Hydrolase</keyword>
<dbReference type="Gene3D" id="3.20.190.20">
    <property type="match status" value="1"/>
</dbReference>
<dbReference type="Pfam" id="PF17815">
    <property type="entry name" value="PDZ_3"/>
    <property type="match status" value="1"/>
</dbReference>
<gene>
    <name evidence="6" type="ORF">Abiwalacus_07750</name>
</gene>
<sequence length="529" mass="56774">MKLLPLLTFGSLVLLAGCQPRESSIPAPAPEPEQQQAPAITPEQPEETPPTPLPVPSPTNSMVGINATNQGYAMVQPWSKENPSYSEGFGIYLGDGNILTAANIVYSASFVEVTSSDGSQTVPVTVTAFDPEANLALLRLKNEKDAAFLDKLVPVTLGKAPKLGDKVEFWQFNADGLPITTSGSILATESSCPFTSGEPFVLYNVKSSVTPLRGGAGNPVMTGKELIGLSASCNPSAQKVLAVTQTMISRFLEQAQSGKYSGFPADGTQVTELTDPVFRKYLGLPENGGGLYVAKLPVYSSFYKAGIRSGDVVESVNGIPLDSKGLIKDPSLGPVSANFLFRDSAKPGDVITLGIRRKDKDGVSRPMTVDVTLDRGALEGDLVNPAPFVAEPRYRIYGGLVFVPLTGALVGEINKLSKNRPPLNLVEAIEKKEEIRKKGVDEIVVFLVALPTQATLGYATMSPSIVEKVDGIQVKNFKHLNQLLDRPAPGGTHRIEVSQQPYTMYMSQQEAAKADRFIQMRAVPVLRRD</sequence>
<feature type="compositionally biased region" description="Low complexity" evidence="4">
    <location>
        <begin position="32"/>
        <end position="43"/>
    </location>
</feature>
<dbReference type="InterPro" id="IPR041517">
    <property type="entry name" value="DEGP_PDZ"/>
</dbReference>
<protein>
    <submittedName>
        <fullName evidence="6">Serine protease</fullName>
    </submittedName>
</protein>
<dbReference type="InterPro" id="IPR036034">
    <property type="entry name" value="PDZ_sf"/>
</dbReference>
<dbReference type="Proteomes" id="UP001062263">
    <property type="component" value="Chromosome"/>
</dbReference>
<evidence type="ECO:0000259" key="5">
    <source>
        <dbReference type="Pfam" id="PF17815"/>
    </source>
</evidence>
<reference evidence="6" key="1">
    <citation type="submission" date="2022-06" db="EMBL/GenBank/DDBJ databases">
        <title>Akkermansia biwalacus sp. nov., an anaerobic mucin-degrading bacterium isolated from human intestine.</title>
        <authorList>
            <person name="Kobayashi Y."/>
            <person name="Inoue S."/>
            <person name="Kawahara T."/>
            <person name="Kohda N."/>
        </authorList>
    </citation>
    <scope>NUCLEOTIDE SEQUENCE</scope>
    <source>
        <strain evidence="6">WON2089</strain>
    </source>
</reference>
<dbReference type="Pfam" id="PF13365">
    <property type="entry name" value="Trypsin_2"/>
    <property type="match status" value="1"/>
</dbReference>
<dbReference type="Gene3D" id="2.40.10.10">
    <property type="entry name" value="Trypsin-like serine proteases"/>
    <property type="match status" value="1"/>
</dbReference>
<dbReference type="Gene3D" id="2.30.42.10">
    <property type="match status" value="1"/>
</dbReference>
<evidence type="ECO:0000313" key="6">
    <source>
        <dbReference type="EMBL" id="BDL43201.1"/>
    </source>
</evidence>
<dbReference type="GO" id="GO:0008233">
    <property type="term" value="F:peptidase activity"/>
    <property type="evidence" value="ECO:0007669"/>
    <property type="project" value="UniProtKB-KW"/>
</dbReference>
<feature type="region of interest" description="Disordered" evidence="4">
    <location>
        <begin position="23"/>
        <end position="62"/>
    </location>
</feature>
<dbReference type="InterPro" id="IPR001940">
    <property type="entry name" value="Peptidase_S1C"/>
</dbReference>
<evidence type="ECO:0000313" key="7">
    <source>
        <dbReference type="Proteomes" id="UP001062263"/>
    </source>
</evidence>
<dbReference type="InterPro" id="IPR046449">
    <property type="entry name" value="DEGP_PDZ_sf"/>
</dbReference>
<feature type="compositionally biased region" description="Pro residues" evidence="4">
    <location>
        <begin position="47"/>
        <end position="57"/>
    </location>
</feature>
<dbReference type="InterPro" id="IPR009003">
    <property type="entry name" value="Peptidase_S1_PA"/>
</dbReference>
<dbReference type="PROSITE" id="PS51257">
    <property type="entry name" value="PROKAR_LIPOPROTEIN"/>
    <property type="match status" value="1"/>
</dbReference>
<keyword evidence="3" id="KW-0720">Serine protease</keyword>
<feature type="domain" description="Protease Do-like PDZ" evidence="5">
    <location>
        <begin position="390"/>
        <end position="518"/>
    </location>
</feature>
<keyword evidence="7" id="KW-1185">Reference proteome</keyword>
<dbReference type="GO" id="GO:0006508">
    <property type="term" value="P:proteolysis"/>
    <property type="evidence" value="ECO:0007669"/>
    <property type="project" value="UniProtKB-KW"/>
</dbReference>